<evidence type="ECO:0000256" key="5">
    <source>
        <dbReference type="ARBA" id="ARBA00022490"/>
    </source>
</evidence>
<dbReference type="InterPro" id="IPR016024">
    <property type="entry name" value="ARM-type_fold"/>
</dbReference>
<gene>
    <name evidence="14" type="ORF">FRX48_00668</name>
</gene>
<dbReference type="InterPro" id="IPR040017">
    <property type="entry name" value="XPOT"/>
</dbReference>
<evidence type="ECO:0000256" key="11">
    <source>
        <dbReference type="RuleBase" id="RU366037"/>
    </source>
</evidence>
<dbReference type="GO" id="GO:0016363">
    <property type="term" value="C:nuclear matrix"/>
    <property type="evidence" value="ECO:0007669"/>
    <property type="project" value="TreeGrafter"/>
</dbReference>
<feature type="domain" description="Exportin-T C-terminal" evidence="13">
    <location>
        <begin position="346"/>
        <end position="1037"/>
    </location>
</feature>
<dbReference type="AlphaFoldDB" id="A0A5M8Q4E6"/>
<keyword evidence="5 11" id="KW-0963">Cytoplasm</keyword>
<evidence type="ECO:0000256" key="6">
    <source>
        <dbReference type="ARBA" id="ARBA00022555"/>
    </source>
</evidence>
<comment type="similarity">
    <text evidence="2 11">Belongs to the exportin family.</text>
</comment>
<evidence type="ECO:0000256" key="8">
    <source>
        <dbReference type="ARBA" id="ARBA00022884"/>
    </source>
</evidence>
<evidence type="ECO:0000256" key="7">
    <source>
        <dbReference type="ARBA" id="ARBA00022694"/>
    </source>
</evidence>
<dbReference type="Gene3D" id="1.25.10.10">
    <property type="entry name" value="Leucine-rich Repeat Variant"/>
    <property type="match status" value="1"/>
</dbReference>
<dbReference type="GO" id="GO:0000049">
    <property type="term" value="F:tRNA binding"/>
    <property type="evidence" value="ECO:0007669"/>
    <property type="project" value="UniProtKB-UniRule"/>
</dbReference>
<evidence type="ECO:0000256" key="9">
    <source>
        <dbReference type="ARBA" id="ARBA00023242"/>
    </source>
</evidence>
<keyword evidence="6 11" id="KW-0820">tRNA-binding</keyword>
<comment type="subcellular location">
    <subcellularLocation>
        <location evidence="1 11">Cytoplasm</location>
    </subcellularLocation>
    <subcellularLocation>
        <location evidence="11">Nucleus</location>
    </subcellularLocation>
    <text evidence="11">Shuttles between the nucleus and the cytoplasm.</text>
</comment>
<evidence type="ECO:0000256" key="3">
    <source>
        <dbReference type="ARBA" id="ARBA00018928"/>
    </source>
</evidence>
<keyword evidence="9 11" id="KW-0539">Nucleus</keyword>
<evidence type="ECO:0000256" key="1">
    <source>
        <dbReference type="ARBA" id="ARBA00004496"/>
    </source>
</evidence>
<dbReference type="InterPro" id="IPR013598">
    <property type="entry name" value="Exportin-1/Importin-b-like"/>
</dbReference>
<reference evidence="14 15" key="1">
    <citation type="submission" date="2019-09" db="EMBL/GenBank/DDBJ databases">
        <title>The hologenome of the rock-dwelling lichen Lasallia pustulata.</title>
        <authorList>
            <person name="Greshake Tzovaras B."/>
            <person name="Segers F."/>
            <person name="Bicker A."/>
            <person name="Dal Grande F."/>
            <person name="Otte J."/>
            <person name="Hankeln T."/>
            <person name="Schmitt I."/>
            <person name="Ebersberger I."/>
        </authorList>
    </citation>
    <scope>NUCLEOTIDE SEQUENCE [LARGE SCALE GENOMIC DNA]</scope>
    <source>
        <strain evidence="14">A1-1</strain>
    </source>
</reference>
<dbReference type="InterPro" id="IPR011989">
    <property type="entry name" value="ARM-like"/>
</dbReference>
<feature type="domain" description="Exportin-1/Importin-beta-like" evidence="12">
    <location>
        <begin position="105"/>
        <end position="252"/>
    </location>
</feature>
<dbReference type="GO" id="GO:0005643">
    <property type="term" value="C:nuclear pore"/>
    <property type="evidence" value="ECO:0007669"/>
    <property type="project" value="TreeGrafter"/>
</dbReference>
<evidence type="ECO:0000256" key="4">
    <source>
        <dbReference type="ARBA" id="ARBA00022448"/>
    </source>
</evidence>
<comment type="function">
    <text evidence="10">tRNA nucleus export receptor which facilitates tRNA translocation across the nuclear pore complex. Involved in pre-tRNA splicing, probably by affecting the interaction of pre-tRNA with splicing endonuclease.</text>
</comment>
<keyword evidence="7" id="KW-0819">tRNA processing</keyword>
<evidence type="ECO:0000256" key="2">
    <source>
        <dbReference type="ARBA" id="ARBA00009466"/>
    </source>
</evidence>
<dbReference type="OrthoDB" id="26399at2759"/>
<accession>A0A5M8Q4E6</accession>
<dbReference type="PANTHER" id="PTHR15952:SF11">
    <property type="entry name" value="EXPORTIN-T"/>
    <property type="match status" value="1"/>
</dbReference>
<evidence type="ECO:0000259" key="12">
    <source>
        <dbReference type="Pfam" id="PF08389"/>
    </source>
</evidence>
<dbReference type="Proteomes" id="UP000324767">
    <property type="component" value="Unassembled WGS sequence"/>
</dbReference>
<dbReference type="FunFam" id="1.25.10.10:FF:000355">
    <property type="entry name" value="Exportin-T"/>
    <property type="match status" value="1"/>
</dbReference>
<dbReference type="Pfam" id="PF08389">
    <property type="entry name" value="Xpo1"/>
    <property type="match status" value="1"/>
</dbReference>
<keyword evidence="8 11" id="KW-0694">RNA-binding</keyword>
<proteinExistence type="inferred from homology"/>
<evidence type="ECO:0000256" key="10">
    <source>
        <dbReference type="ARBA" id="ARBA00025147"/>
    </source>
</evidence>
<dbReference type="GO" id="GO:0031267">
    <property type="term" value="F:small GTPase binding"/>
    <property type="evidence" value="ECO:0007669"/>
    <property type="project" value="InterPro"/>
</dbReference>
<dbReference type="SUPFAM" id="SSF48371">
    <property type="entry name" value="ARM repeat"/>
    <property type="match status" value="1"/>
</dbReference>
<dbReference type="GO" id="GO:0005737">
    <property type="term" value="C:cytoplasm"/>
    <property type="evidence" value="ECO:0007669"/>
    <property type="project" value="UniProtKB-SubCell"/>
</dbReference>
<keyword evidence="4 11" id="KW-0813">Transport</keyword>
<evidence type="ECO:0000313" key="15">
    <source>
        <dbReference type="Proteomes" id="UP000324767"/>
    </source>
</evidence>
<dbReference type="PANTHER" id="PTHR15952">
    <property type="entry name" value="EXPORTIN-T/LOS1"/>
    <property type="match status" value="1"/>
</dbReference>
<organism evidence="14 15">
    <name type="scientific">Lasallia pustulata</name>
    <dbReference type="NCBI Taxonomy" id="136370"/>
    <lineage>
        <taxon>Eukaryota</taxon>
        <taxon>Fungi</taxon>
        <taxon>Dikarya</taxon>
        <taxon>Ascomycota</taxon>
        <taxon>Pezizomycotina</taxon>
        <taxon>Lecanoromycetes</taxon>
        <taxon>OSLEUM clade</taxon>
        <taxon>Umbilicariomycetidae</taxon>
        <taxon>Umbilicariales</taxon>
        <taxon>Umbilicariaceae</taxon>
        <taxon>Lasallia</taxon>
    </lineage>
</organism>
<dbReference type="Pfam" id="PF19282">
    <property type="entry name" value="Exportin-T"/>
    <property type="match status" value="1"/>
</dbReference>
<dbReference type="InterPro" id="IPR045546">
    <property type="entry name" value="Exportin-T_C"/>
</dbReference>
<dbReference type="GO" id="GO:0071528">
    <property type="term" value="P:tRNA re-export from nucleus"/>
    <property type="evidence" value="ECO:0007669"/>
    <property type="project" value="UniProtKB-UniRule"/>
</dbReference>
<protein>
    <recommendedName>
        <fullName evidence="3 11">Exportin-T</fullName>
    </recommendedName>
    <alternativeName>
        <fullName evidence="11">Exportin(tRNA)</fullName>
    </alternativeName>
    <alternativeName>
        <fullName evidence="11">tRNA exportin</fullName>
    </alternativeName>
</protein>
<evidence type="ECO:0000313" key="14">
    <source>
        <dbReference type="EMBL" id="KAA6415949.1"/>
    </source>
</evidence>
<comment type="caution">
    <text evidence="14">The sequence shown here is derived from an EMBL/GenBank/DDBJ whole genome shotgun (WGS) entry which is preliminary data.</text>
</comment>
<sequence length="1040" mass="115973">MDTQVENAIEIAWNPASDQNLKSQAFEFLNQLRTEPQGWQVCFSLAIREPRPSEIVRHSALEIVNGAINGGQLNAPGLAYLRDNLVAYLHTTYGGTHTDQKGDTPAIQNKMTQTITYLFAALYASGWESFFDDLLSLTSKDNSSIRDNPPGIIFYLRVLNSIHDEIADVLVPRSPEEQRKDNTLKDLVRERDVVKIASSWQDIIVEWQSRNDTILQLVLTVVGRWVNWIDISLIINDSLLGLLFGLVSQPKAPAEDVRLDNLRHAAISTFTDIIGKKMKAEDKLELINVLKLSNVISELISSSALQELRSTSNYDTDLAEAVAKLVNNTACDIIKVLDTDTASTDQVKRQANDSLQTFLPYVLRFFSDEYDEICSTVIPVLTDLLTFFRKESKNKGILAPQYTAMLSPILSAIIAKMKYDDTSTWGNEDAQTDEAEFQELRKRLQVLQQAVAVVDEPMYIESITNVVGTTFERLHSQRGQLDWRDVDLAMHEMFLFGELAVKNGGLYSKTKPVSAAAERLIGMMFKLVESDVASLTHPAIQLQYMEICVRYSTFFEANPQLITRVLENFVGFVHHDHIKVRTRSWYLFHRFVKHVRLHIGNIAETVIQALGDLLPIKAELSEATSDDDDMSSDTNEQSTDAAFNSQLYLYEAVGCICGAHAVPVDNQGIYIQSVLTPLFSDLEAHLGPAKNGDERAALQVHHLIMALGTLARGFSDWTPASSTTSAPPPAKAVSEEFTRAAEAIIVALETLNSSFEIRTAARFAFSRLISVLGVHILPQLPRWIDGLLSRTSTKDEMALFLRLLDQIVYEFKTEIFDILDTLLTPLLQRVFTGIAEPTAGTDDEIQLAELKREYLGFLLVILNNDLGSVLVSNTNQPTFDTVISTIEHFAKDLSDFPTAKLAFSVLIKLTSTWGGPDIVHDVSSKAGNAIPPAGSPQPTLAGFDRFMMTRFSPLCWTLPMNPNFNPKDAQGKQVLGEAAGLQKAIYVKTGHDYMTWLREVELKGMGIDGNTIEEYVGALVTLDAKGFRQFFQTFVQRSGR</sequence>
<dbReference type="EMBL" id="VXIT01000001">
    <property type="protein sequence ID" value="KAA6415949.1"/>
    <property type="molecule type" value="Genomic_DNA"/>
</dbReference>
<evidence type="ECO:0000259" key="13">
    <source>
        <dbReference type="Pfam" id="PF19282"/>
    </source>
</evidence>
<dbReference type="GO" id="GO:0008033">
    <property type="term" value="P:tRNA processing"/>
    <property type="evidence" value="ECO:0007669"/>
    <property type="project" value="UniProtKB-KW"/>
</dbReference>
<name>A0A5M8Q4E6_9LECA</name>